<keyword evidence="2" id="KW-1185">Reference proteome</keyword>
<sequence length="68" mass="8153">MMQIKENVQSLHSALRRRKFLFKEDKEEVIAMNMFVFQFLLSFLAGPPSKSKETKWMNKLINKGREFE</sequence>
<name>A0A445C7I9_ARAHY</name>
<dbReference type="AlphaFoldDB" id="A0A445C7I9"/>
<gene>
    <name evidence="1" type="ORF">Ahy_A07g032768</name>
</gene>
<evidence type="ECO:0000313" key="1">
    <source>
        <dbReference type="EMBL" id="RYR46904.1"/>
    </source>
</evidence>
<organism evidence="1 2">
    <name type="scientific">Arachis hypogaea</name>
    <name type="common">Peanut</name>
    <dbReference type="NCBI Taxonomy" id="3818"/>
    <lineage>
        <taxon>Eukaryota</taxon>
        <taxon>Viridiplantae</taxon>
        <taxon>Streptophyta</taxon>
        <taxon>Embryophyta</taxon>
        <taxon>Tracheophyta</taxon>
        <taxon>Spermatophyta</taxon>
        <taxon>Magnoliopsida</taxon>
        <taxon>eudicotyledons</taxon>
        <taxon>Gunneridae</taxon>
        <taxon>Pentapetalae</taxon>
        <taxon>rosids</taxon>
        <taxon>fabids</taxon>
        <taxon>Fabales</taxon>
        <taxon>Fabaceae</taxon>
        <taxon>Papilionoideae</taxon>
        <taxon>50 kb inversion clade</taxon>
        <taxon>dalbergioids sensu lato</taxon>
        <taxon>Dalbergieae</taxon>
        <taxon>Pterocarpus clade</taxon>
        <taxon>Arachis</taxon>
    </lineage>
</organism>
<dbReference type="Proteomes" id="UP000289738">
    <property type="component" value="Chromosome A07"/>
</dbReference>
<protein>
    <submittedName>
        <fullName evidence="1">Uncharacterized protein</fullName>
    </submittedName>
</protein>
<comment type="caution">
    <text evidence="1">The sequence shown here is derived from an EMBL/GenBank/DDBJ whole genome shotgun (WGS) entry which is preliminary data.</text>
</comment>
<accession>A0A445C7I9</accession>
<evidence type="ECO:0000313" key="2">
    <source>
        <dbReference type="Proteomes" id="UP000289738"/>
    </source>
</evidence>
<reference evidence="1 2" key="1">
    <citation type="submission" date="2019-01" db="EMBL/GenBank/DDBJ databases">
        <title>Sequencing of cultivated peanut Arachis hypogaea provides insights into genome evolution and oil improvement.</title>
        <authorList>
            <person name="Chen X."/>
        </authorList>
    </citation>
    <scope>NUCLEOTIDE SEQUENCE [LARGE SCALE GENOMIC DNA]</scope>
    <source>
        <strain evidence="2">cv. Fuhuasheng</strain>
        <tissue evidence="1">Leaves</tissue>
    </source>
</reference>
<proteinExistence type="predicted"/>
<dbReference type="EMBL" id="SDMP01000007">
    <property type="protein sequence ID" value="RYR46904.1"/>
    <property type="molecule type" value="Genomic_DNA"/>
</dbReference>